<gene>
    <name evidence="3" type="ORF">KDH_12370</name>
</gene>
<dbReference type="EMBL" id="BSRI01000001">
    <property type="protein sequence ID" value="GLV54390.1"/>
    <property type="molecule type" value="Genomic_DNA"/>
</dbReference>
<feature type="domain" description="ATP-grasp fold RimK-type" evidence="1">
    <location>
        <begin position="130"/>
        <end position="303"/>
    </location>
</feature>
<keyword evidence="4" id="KW-1185">Reference proteome</keyword>
<dbReference type="PANTHER" id="PTHR21621:SF0">
    <property type="entry name" value="BETA-CITRYLGLUTAMATE SYNTHASE B-RELATED"/>
    <property type="match status" value="1"/>
</dbReference>
<dbReference type="Pfam" id="PF21068">
    <property type="entry name" value="ATPgraspMvdD"/>
    <property type="match status" value="1"/>
</dbReference>
<evidence type="ECO:0000313" key="3">
    <source>
        <dbReference type="EMBL" id="GLV54390.1"/>
    </source>
</evidence>
<proteinExistence type="predicted"/>
<evidence type="ECO:0000259" key="1">
    <source>
        <dbReference type="Pfam" id="PF08443"/>
    </source>
</evidence>
<dbReference type="SUPFAM" id="SSF56059">
    <property type="entry name" value="Glutathione synthetase ATP-binding domain-like"/>
    <property type="match status" value="1"/>
</dbReference>
<reference evidence="3 4" key="1">
    <citation type="submission" date="2023-02" db="EMBL/GenBank/DDBJ databases">
        <title>Dictyobacter halimunensis sp. nov., a new member of the class Ktedonobacteria from forest soil in a geothermal area.</title>
        <authorList>
            <person name="Rachmania M.K."/>
            <person name="Ningsih F."/>
            <person name="Sakai Y."/>
            <person name="Yabe S."/>
            <person name="Yokota A."/>
            <person name="Sjamsuridzal W."/>
        </authorList>
    </citation>
    <scope>NUCLEOTIDE SEQUENCE [LARGE SCALE GENOMIC DNA]</scope>
    <source>
        <strain evidence="3 4">S3.2.2.5</strain>
    </source>
</reference>
<organism evidence="3 4">
    <name type="scientific">Dictyobacter halimunensis</name>
    <dbReference type="NCBI Taxonomy" id="3026934"/>
    <lineage>
        <taxon>Bacteria</taxon>
        <taxon>Bacillati</taxon>
        <taxon>Chloroflexota</taxon>
        <taxon>Ktedonobacteria</taxon>
        <taxon>Ktedonobacterales</taxon>
        <taxon>Dictyobacteraceae</taxon>
        <taxon>Dictyobacter</taxon>
    </lineage>
</organism>
<dbReference type="Gene3D" id="3.30.470.20">
    <property type="entry name" value="ATP-grasp fold, B domain"/>
    <property type="match status" value="1"/>
</dbReference>
<dbReference type="InterPro" id="IPR013651">
    <property type="entry name" value="ATP-grasp_RimK-type"/>
</dbReference>
<feature type="domain" description="MvdD-like pre-ATP grasp" evidence="2">
    <location>
        <begin position="3"/>
        <end position="121"/>
    </location>
</feature>
<dbReference type="RefSeq" id="WP_338248070.1">
    <property type="nucleotide sequence ID" value="NZ_BSRI01000001.1"/>
</dbReference>
<protein>
    <recommendedName>
        <fullName evidence="5">ATP-grasp domain-containing protein</fullName>
    </recommendedName>
</protein>
<dbReference type="InterPro" id="IPR048936">
    <property type="entry name" value="MvdD-like_ATPgrasp"/>
</dbReference>
<name>A0ABQ6FPE0_9CHLR</name>
<accession>A0ABQ6FPE0</accession>
<comment type="caution">
    <text evidence="3">The sequence shown here is derived from an EMBL/GenBank/DDBJ whole genome shotgun (WGS) entry which is preliminary data.</text>
</comment>
<dbReference type="Pfam" id="PF08443">
    <property type="entry name" value="RimK"/>
    <property type="match status" value="1"/>
</dbReference>
<dbReference type="Proteomes" id="UP001344906">
    <property type="component" value="Unassembled WGS sequence"/>
</dbReference>
<evidence type="ECO:0008006" key="5">
    <source>
        <dbReference type="Google" id="ProtNLM"/>
    </source>
</evidence>
<evidence type="ECO:0000313" key="4">
    <source>
        <dbReference type="Proteomes" id="UP001344906"/>
    </source>
</evidence>
<sequence length="333" mass="38346">MRNVLILTKPYDPHTPPVVEEIQARGARVFRFHTADFPEQSSLAMQYMPHSPACTGTLSMGQCTIELEGLTSIWRRRPQKYRAPHSSSPGEATFIEEEAEKALTGVLESLALQNTCWVSRTHSVRRADLKALQLAMARDAGLRIPETLITNDPDAARAFYERCQGNVILKAVSKGSLEDAQGQIERFIYTSQVQREHLAQFQRVRATGHMFQEHIPKRIEVRVVVIGRQVFAAEIHSQHSTRARVDFRRGYDDLRYDVHRLPDDIRTNVLEMVRRFELQYSSIDFIVTPAGEYVFLDLNPNGQYYWLQLRLAGRFRLKEAMADLLVFPEDYRL</sequence>
<evidence type="ECO:0000259" key="2">
    <source>
        <dbReference type="Pfam" id="PF21068"/>
    </source>
</evidence>
<dbReference type="PANTHER" id="PTHR21621">
    <property type="entry name" value="RIBOSOMAL PROTEIN S6 MODIFICATION PROTEIN"/>
    <property type="match status" value="1"/>
</dbReference>